<feature type="transmembrane region" description="Helical" evidence="2">
    <location>
        <begin position="63"/>
        <end position="87"/>
    </location>
</feature>
<dbReference type="AlphaFoldDB" id="A0A917HCQ7"/>
<reference evidence="3 4" key="1">
    <citation type="journal article" date="2014" name="Int. J. Syst. Evol. Microbiol.">
        <title>Complete genome sequence of Corynebacterium casei LMG S-19264T (=DSM 44701T), isolated from a smear-ripened cheese.</title>
        <authorList>
            <consortium name="US DOE Joint Genome Institute (JGI-PGF)"/>
            <person name="Walter F."/>
            <person name="Albersmeier A."/>
            <person name="Kalinowski J."/>
            <person name="Ruckert C."/>
        </authorList>
    </citation>
    <scope>NUCLEOTIDE SEQUENCE [LARGE SCALE GENOMIC DNA]</scope>
    <source>
        <strain evidence="3 4">CGMCC 1.15286</strain>
    </source>
</reference>
<dbReference type="RefSeq" id="WP_188890403.1">
    <property type="nucleotide sequence ID" value="NZ_BMHY01000006.1"/>
</dbReference>
<evidence type="ECO:0000256" key="1">
    <source>
        <dbReference type="SAM" id="MobiDB-lite"/>
    </source>
</evidence>
<evidence type="ECO:0000256" key="2">
    <source>
        <dbReference type="SAM" id="Phobius"/>
    </source>
</evidence>
<keyword evidence="2" id="KW-1133">Transmembrane helix</keyword>
<feature type="transmembrane region" description="Helical" evidence="2">
    <location>
        <begin position="142"/>
        <end position="168"/>
    </location>
</feature>
<gene>
    <name evidence="3" type="ORF">GCM10010918_34060</name>
</gene>
<comment type="caution">
    <text evidence="3">The sequence shown here is derived from an EMBL/GenBank/DDBJ whole genome shotgun (WGS) entry which is preliminary data.</text>
</comment>
<feature type="region of interest" description="Disordered" evidence="1">
    <location>
        <begin position="1"/>
        <end position="23"/>
    </location>
</feature>
<feature type="transmembrane region" description="Helical" evidence="2">
    <location>
        <begin position="107"/>
        <end position="135"/>
    </location>
</feature>
<organism evidence="3 4">
    <name type="scientific">Paenibacillus radicis</name>
    <name type="common">ex Gao et al. 2016</name>
    <dbReference type="NCBI Taxonomy" id="1737354"/>
    <lineage>
        <taxon>Bacteria</taxon>
        <taxon>Bacillati</taxon>
        <taxon>Bacillota</taxon>
        <taxon>Bacilli</taxon>
        <taxon>Bacillales</taxon>
        <taxon>Paenibacillaceae</taxon>
        <taxon>Paenibacillus</taxon>
    </lineage>
</organism>
<keyword evidence="4" id="KW-1185">Reference proteome</keyword>
<dbReference type="Proteomes" id="UP000600247">
    <property type="component" value="Unassembled WGS sequence"/>
</dbReference>
<accession>A0A917HCQ7</accession>
<evidence type="ECO:0000313" key="4">
    <source>
        <dbReference type="Proteomes" id="UP000600247"/>
    </source>
</evidence>
<sequence length="173" mass="17961">MEENRNDSTKPVNEGEQVVDNNEQQLHSDPFYTNPYATQPAFGQPVPVQPENIKQSGLGIASFIIALVAVLLGIIGIILSVAFTAGIADDPQSIVREIENNDISSVASIMVAGLMLIAGAGIAFIGLILGIVGAFAKDRRKAFAIVGIILNGLIVVGIVALTVLGLAIGANSV</sequence>
<keyword evidence="2" id="KW-0472">Membrane</keyword>
<evidence type="ECO:0000313" key="3">
    <source>
        <dbReference type="EMBL" id="GGG75049.1"/>
    </source>
</evidence>
<evidence type="ECO:0008006" key="5">
    <source>
        <dbReference type="Google" id="ProtNLM"/>
    </source>
</evidence>
<name>A0A917HCQ7_9BACL</name>
<protein>
    <recommendedName>
        <fullName evidence="5">DUF4064 domain-containing protein</fullName>
    </recommendedName>
</protein>
<proteinExistence type="predicted"/>
<dbReference type="EMBL" id="BMHY01000006">
    <property type="protein sequence ID" value="GGG75049.1"/>
    <property type="molecule type" value="Genomic_DNA"/>
</dbReference>
<keyword evidence="2" id="KW-0812">Transmembrane</keyword>